<dbReference type="Proteomes" id="UP000005835">
    <property type="component" value="Unassembled WGS sequence"/>
</dbReference>
<dbReference type="Pfam" id="PF02767">
    <property type="entry name" value="DNA_pol3_beta_2"/>
    <property type="match status" value="1"/>
</dbReference>
<protein>
    <recommendedName>
        <fullName evidence="3 10">Beta sliding clamp</fullName>
    </recommendedName>
</protein>
<dbReference type="PANTHER" id="PTHR30478">
    <property type="entry name" value="DNA POLYMERASE III SUBUNIT BETA"/>
    <property type="match status" value="1"/>
</dbReference>
<dbReference type="GO" id="GO:0003677">
    <property type="term" value="F:DNA binding"/>
    <property type="evidence" value="ECO:0007669"/>
    <property type="project" value="UniProtKB-UniRule"/>
</dbReference>
<sequence length="370" mass="41800">MKNIQSVCENLLKPVKIVEGIVEKRQTLPILSNILIEQNGENVKFSATDLDIQISTEAPVGVAGVDTRFTVGASKLASILTALPATNEVQFDLGDRGLTISSNNGKFQLQTLSADEYPVLKESQWETTLFIPSRTLRYLLTMTAFAMASQDVRYYLNGVLFVVEGKKLRTVATDTHRLACCEVDVDDENTPMQAIIPRKTVRELIRLLPEDDTPVRVQFTDLQVCFSFGNITFMSKLIEGRFPDYKRVLPSQDTNPNALELEREAISNALRRVGIMTNEKFHGIRWILNGEGLQIQSTNSDHEEALERFDVPWTHDELDMGFNITYLLEVLGILKNKTVRFNFSTASGSVLITMPESQERFRYVVMPMRI</sequence>
<dbReference type="GO" id="GO:0009360">
    <property type="term" value="C:DNA polymerase III complex"/>
    <property type="evidence" value="ECO:0007669"/>
    <property type="project" value="InterPro"/>
</dbReference>
<dbReference type="NCBIfam" id="TIGR00663">
    <property type="entry name" value="dnan"/>
    <property type="match status" value="1"/>
</dbReference>
<comment type="subunit">
    <text evidence="10">Forms a ring-shaped head-to-tail homodimer around DNA.</text>
</comment>
<dbReference type="InterPro" id="IPR022637">
    <property type="entry name" value="DNA_polIII_beta_cen"/>
</dbReference>
<dbReference type="Pfam" id="PF00712">
    <property type="entry name" value="DNA_pol3_beta"/>
    <property type="match status" value="1"/>
</dbReference>
<dbReference type="InterPro" id="IPR022635">
    <property type="entry name" value="DNA_polIII_beta_C"/>
</dbReference>
<dbReference type="PANTHER" id="PTHR30478:SF0">
    <property type="entry name" value="BETA SLIDING CLAMP"/>
    <property type="match status" value="1"/>
</dbReference>
<dbReference type="GO" id="GO:0006271">
    <property type="term" value="P:DNA strand elongation involved in DNA replication"/>
    <property type="evidence" value="ECO:0007669"/>
    <property type="project" value="TreeGrafter"/>
</dbReference>
<dbReference type="InterPro" id="IPR046938">
    <property type="entry name" value="DNA_clamp_sf"/>
</dbReference>
<evidence type="ECO:0000256" key="3">
    <source>
        <dbReference type="ARBA" id="ARBA00021035"/>
    </source>
</evidence>
<accession>K1JNL1</accession>
<comment type="function">
    <text evidence="10">Confers DNA tethering and processivity to DNA polymerases and other proteins. Acts as a clamp, forming a ring around DNA (a reaction catalyzed by the clamp-loading complex) which diffuses in an ATP-independent manner freely and bidirectionally along dsDNA. Initially characterized for its ability to contact the catalytic subunit of DNA polymerase III (Pol III), a complex, multichain enzyme responsible for most of the replicative synthesis in bacteria; Pol III exhibits 3'-5' exonuclease proofreading activity. The beta chain is required for initiation of replication as well as for processivity of DNA replication.</text>
</comment>
<dbReference type="eggNOG" id="COG0592">
    <property type="taxonomic scope" value="Bacteria"/>
</dbReference>
<name>K1JNL1_9BURK</name>
<comment type="similarity">
    <text evidence="2 10">Belongs to the beta sliding clamp family.</text>
</comment>
<keyword evidence="7 10" id="KW-0235">DNA replication</keyword>
<evidence type="ECO:0000256" key="9">
    <source>
        <dbReference type="ARBA" id="ARBA00023125"/>
    </source>
</evidence>
<feature type="domain" description="DNA polymerase III beta sliding clamp N-terminal" evidence="11">
    <location>
        <begin position="9"/>
        <end position="120"/>
    </location>
</feature>
<keyword evidence="5 10" id="KW-0808">Transferase</keyword>
<evidence type="ECO:0000256" key="5">
    <source>
        <dbReference type="ARBA" id="ARBA00022679"/>
    </source>
</evidence>
<keyword evidence="9" id="KW-0238">DNA-binding</keyword>
<evidence type="ECO:0000256" key="6">
    <source>
        <dbReference type="ARBA" id="ARBA00022695"/>
    </source>
</evidence>
<evidence type="ECO:0000259" key="11">
    <source>
        <dbReference type="Pfam" id="PF00712"/>
    </source>
</evidence>
<dbReference type="PATRIC" id="fig|742823.3.peg.667"/>
<dbReference type="Pfam" id="PF02768">
    <property type="entry name" value="DNA_pol3_beta_3"/>
    <property type="match status" value="1"/>
</dbReference>
<evidence type="ECO:0000313" key="15">
    <source>
        <dbReference type="Proteomes" id="UP000005835"/>
    </source>
</evidence>
<dbReference type="GO" id="GO:0005737">
    <property type="term" value="C:cytoplasm"/>
    <property type="evidence" value="ECO:0007669"/>
    <property type="project" value="UniProtKB-SubCell"/>
</dbReference>
<organism evidence="14 15">
    <name type="scientific">Sutterella wadsworthensis 2_1_59BFAA</name>
    <dbReference type="NCBI Taxonomy" id="742823"/>
    <lineage>
        <taxon>Bacteria</taxon>
        <taxon>Pseudomonadati</taxon>
        <taxon>Pseudomonadota</taxon>
        <taxon>Betaproteobacteria</taxon>
        <taxon>Burkholderiales</taxon>
        <taxon>Sutterellaceae</taxon>
        <taxon>Sutterella</taxon>
    </lineage>
</organism>
<evidence type="ECO:0000256" key="2">
    <source>
        <dbReference type="ARBA" id="ARBA00010752"/>
    </source>
</evidence>
<dbReference type="HOGENOM" id="CLU_038149_4_2_4"/>
<evidence type="ECO:0000259" key="12">
    <source>
        <dbReference type="Pfam" id="PF02767"/>
    </source>
</evidence>
<feature type="domain" description="DNA polymerase III beta sliding clamp C-terminal" evidence="13">
    <location>
        <begin position="246"/>
        <end position="369"/>
    </location>
</feature>
<reference evidence="14 15" key="1">
    <citation type="submission" date="2012-05" db="EMBL/GenBank/DDBJ databases">
        <title>The Genome Sequence of Sutterella wadsworthensis 2_1_59BFAA.</title>
        <authorList>
            <consortium name="The Broad Institute Genome Sequencing Platform"/>
            <person name="Earl A."/>
            <person name="Ward D."/>
            <person name="Feldgarden M."/>
            <person name="Gevers D."/>
            <person name="Daigneault M."/>
            <person name="Strauss J."/>
            <person name="Allen-Vercoe E."/>
            <person name="Walker B."/>
            <person name="Young S.K."/>
            <person name="Zeng Q."/>
            <person name="Gargeya S."/>
            <person name="Fitzgerald M."/>
            <person name="Haas B."/>
            <person name="Abouelleil A."/>
            <person name="Alvarado L."/>
            <person name="Arachchi H.M."/>
            <person name="Berlin A.M."/>
            <person name="Chapman S.B."/>
            <person name="Goldberg J."/>
            <person name="Griggs A."/>
            <person name="Gujja S."/>
            <person name="Hansen M."/>
            <person name="Howarth C."/>
            <person name="Imamovic A."/>
            <person name="Larimer J."/>
            <person name="McCowen C."/>
            <person name="Montmayeur A."/>
            <person name="Murphy C."/>
            <person name="Neiman D."/>
            <person name="Pearson M."/>
            <person name="Priest M."/>
            <person name="Roberts A."/>
            <person name="Saif S."/>
            <person name="Shea T."/>
            <person name="Sisk P."/>
            <person name="Sykes S."/>
            <person name="Wortman J."/>
            <person name="Nusbaum C."/>
            <person name="Birren B."/>
        </authorList>
    </citation>
    <scope>NUCLEOTIDE SEQUENCE [LARGE SCALE GENOMIC DNA]</scope>
    <source>
        <strain evidence="14 15">2_1_59BFAA</strain>
    </source>
</reference>
<dbReference type="GO" id="GO:0003887">
    <property type="term" value="F:DNA-directed DNA polymerase activity"/>
    <property type="evidence" value="ECO:0007669"/>
    <property type="project" value="UniProtKB-UniRule"/>
</dbReference>
<dbReference type="InterPro" id="IPR022634">
    <property type="entry name" value="DNA_polIII_beta_N"/>
</dbReference>
<gene>
    <name evidence="14" type="ORF">HMPREF9465_00664</name>
</gene>
<keyword evidence="6 10" id="KW-0548">Nucleotidyltransferase</keyword>
<feature type="domain" description="DNA polymerase III beta sliding clamp central" evidence="12">
    <location>
        <begin position="131"/>
        <end position="244"/>
    </location>
</feature>
<keyword evidence="4 10" id="KW-0963">Cytoplasm</keyword>
<evidence type="ECO:0000256" key="4">
    <source>
        <dbReference type="ARBA" id="ARBA00022490"/>
    </source>
</evidence>
<dbReference type="RefSeq" id="WP_005434132.1">
    <property type="nucleotide sequence ID" value="NZ_JH815514.1"/>
</dbReference>
<evidence type="ECO:0000256" key="1">
    <source>
        <dbReference type="ARBA" id="ARBA00004496"/>
    </source>
</evidence>
<dbReference type="EMBL" id="ADMG01000017">
    <property type="protein sequence ID" value="EKB31796.1"/>
    <property type="molecule type" value="Genomic_DNA"/>
</dbReference>
<evidence type="ECO:0000313" key="14">
    <source>
        <dbReference type="EMBL" id="EKB31796.1"/>
    </source>
</evidence>
<dbReference type="SMART" id="SM00480">
    <property type="entry name" value="POL3Bc"/>
    <property type="match status" value="1"/>
</dbReference>
<comment type="caution">
    <text evidence="14">The sequence shown here is derived from an EMBL/GenBank/DDBJ whole genome shotgun (WGS) entry which is preliminary data.</text>
</comment>
<dbReference type="CDD" id="cd00140">
    <property type="entry name" value="beta_clamp"/>
    <property type="match status" value="1"/>
</dbReference>
<dbReference type="Gene3D" id="3.10.150.10">
    <property type="entry name" value="DNA Polymerase III, subunit A, domain 2"/>
    <property type="match status" value="1"/>
</dbReference>
<dbReference type="InterPro" id="IPR001001">
    <property type="entry name" value="DNA_polIII_beta"/>
</dbReference>
<dbReference type="AlphaFoldDB" id="K1JNL1"/>
<evidence type="ECO:0000256" key="8">
    <source>
        <dbReference type="ARBA" id="ARBA00022932"/>
    </source>
</evidence>
<dbReference type="PIRSF" id="PIRSF000804">
    <property type="entry name" value="DNA_pol_III_b"/>
    <property type="match status" value="1"/>
</dbReference>
<dbReference type="STRING" id="742823.HMPREF9465_00664"/>
<dbReference type="SUPFAM" id="SSF55979">
    <property type="entry name" value="DNA clamp"/>
    <property type="match status" value="3"/>
</dbReference>
<evidence type="ECO:0000256" key="10">
    <source>
        <dbReference type="PIRNR" id="PIRNR000804"/>
    </source>
</evidence>
<proteinExistence type="inferred from homology"/>
<evidence type="ECO:0000256" key="7">
    <source>
        <dbReference type="ARBA" id="ARBA00022705"/>
    </source>
</evidence>
<comment type="subcellular location">
    <subcellularLocation>
        <location evidence="1 10">Cytoplasm</location>
    </subcellularLocation>
</comment>
<dbReference type="OrthoDB" id="8421503at2"/>
<keyword evidence="15" id="KW-1185">Reference proteome</keyword>
<evidence type="ECO:0000259" key="13">
    <source>
        <dbReference type="Pfam" id="PF02768"/>
    </source>
</evidence>
<dbReference type="Gene3D" id="3.70.10.10">
    <property type="match status" value="1"/>
</dbReference>
<dbReference type="GO" id="GO:0008408">
    <property type="term" value="F:3'-5' exonuclease activity"/>
    <property type="evidence" value="ECO:0007669"/>
    <property type="project" value="InterPro"/>
</dbReference>
<keyword evidence="8 10" id="KW-0239">DNA-directed DNA polymerase</keyword>